<gene>
    <name evidence="2" type="ORF">B0H66DRAFT_531839</name>
</gene>
<keyword evidence="3" id="KW-1185">Reference proteome</keyword>
<protein>
    <submittedName>
        <fullName evidence="2">Uncharacterized protein</fullName>
    </submittedName>
</protein>
<accession>A0AAE0ICM1</accession>
<feature type="region of interest" description="Disordered" evidence="1">
    <location>
        <begin position="200"/>
        <end position="221"/>
    </location>
</feature>
<feature type="region of interest" description="Disordered" evidence="1">
    <location>
        <begin position="172"/>
        <end position="191"/>
    </location>
</feature>
<organism evidence="2 3">
    <name type="scientific">Apodospora peruviana</name>
    <dbReference type="NCBI Taxonomy" id="516989"/>
    <lineage>
        <taxon>Eukaryota</taxon>
        <taxon>Fungi</taxon>
        <taxon>Dikarya</taxon>
        <taxon>Ascomycota</taxon>
        <taxon>Pezizomycotina</taxon>
        <taxon>Sordariomycetes</taxon>
        <taxon>Sordariomycetidae</taxon>
        <taxon>Sordariales</taxon>
        <taxon>Lasiosphaeriaceae</taxon>
        <taxon>Apodospora</taxon>
    </lineage>
</organism>
<feature type="region of interest" description="Disordered" evidence="1">
    <location>
        <begin position="114"/>
        <end position="134"/>
    </location>
</feature>
<dbReference type="AlphaFoldDB" id="A0AAE0ICM1"/>
<dbReference type="Proteomes" id="UP001283341">
    <property type="component" value="Unassembled WGS sequence"/>
</dbReference>
<proteinExistence type="predicted"/>
<comment type="caution">
    <text evidence="2">The sequence shown here is derived from an EMBL/GenBank/DDBJ whole genome shotgun (WGS) entry which is preliminary data.</text>
</comment>
<name>A0AAE0ICM1_9PEZI</name>
<evidence type="ECO:0000313" key="2">
    <source>
        <dbReference type="EMBL" id="KAK3322499.1"/>
    </source>
</evidence>
<reference evidence="2" key="1">
    <citation type="journal article" date="2023" name="Mol. Phylogenet. Evol.">
        <title>Genome-scale phylogeny and comparative genomics of the fungal order Sordariales.</title>
        <authorList>
            <person name="Hensen N."/>
            <person name="Bonometti L."/>
            <person name="Westerberg I."/>
            <person name="Brannstrom I.O."/>
            <person name="Guillou S."/>
            <person name="Cros-Aarteil S."/>
            <person name="Calhoun S."/>
            <person name="Haridas S."/>
            <person name="Kuo A."/>
            <person name="Mondo S."/>
            <person name="Pangilinan J."/>
            <person name="Riley R."/>
            <person name="LaButti K."/>
            <person name="Andreopoulos B."/>
            <person name="Lipzen A."/>
            <person name="Chen C."/>
            <person name="Yan M."/>
            <person name="Daum C."/>
            <person name="Ng V."/>
            <person name="Clum A."/>
            <person name="Steindorff A."/>
            <person name="Ohm R.A."/>
            <person name="Martin F."/>
            <person name="Silar P."/>
            <person name="Natvig D.O."/>
            <person name="Lalanne C."/>
            <person name="Gautier V."/>
            <person name="Ament-Velasquez S.L."/>
            <person name="Kruys A."/>
            <person name="Hutchinson M.I."/>
            <person name="Powell A.J."/>
            <person name="Barry K."/>
            <person name="Miller A.N."/>
            <person name="Grigoriev I.V."/>
            <person name="Debuchy R."/>
            <person name="Gladieux P."/>
            <person name="Hiltunen Thoren M."/>
            <person name="Johannesson H."/>
        </authorList>
    </citation>
    <scope>NUCLEOTIDE SEQUENCE</scope>
    <source>
        <strain evidence="2">CBS 118394</strain>
    </source>
</reference>
<evidence type="ECO:0000313" key="3">
    <source>
        <dbReference type="Proteomes" id="UP001283341"/>
    </source>
</evidence>
<reference evidence="2" key="2">
    <citation type="submission" date="2023-06" db="EMBL/GenBank/DDBJ databases">
        <authorList>
            <consortium name="Lawrence Berkeley National Laboratory"/>
            <person name="Haridas S."/>
            <person name="Hensen N."/>
            <person name="Bonometti L."/>
            <person name="Westerberg I."/>
            <person name="Brannstrom I.O."/>
            <person name="Guillou S."/>
            <person name="Cros-Aarteil S."/>
            <person name="Calhoun S."/>
            <person name="Kuo A."/>
            <person name="Mondo S."/>
            <person name="Pangilinan J."/>
            <person name="Riley R."/>
            <person name="Labutti K."/>
            <person name="Andreopoulos B."/>
            <person name="Lipzen A."/>
            <person name="Chen C."/>
            <person name="Yanf M."/>
            <person name="Daum C."/>
            <person name="Ng V."/>
            <person name="Clum A."/>
            <person name="Steindorff A."/>
            <person name="Ohm R."/>
            <person name="Martin F."/>
            <person name="Silar P."/>
            <person name="Natvig D."/>
            <person name="Lalanne C."/>
            <person name="Gautier V."/>
            <person name="Ament-Velasquez S.L."/>
            <person name="Kruys A."/>
            <person name="Hutchinson M.I."/>
            <person name="Powell A.J."/>
            <person name="Barry K."/>
            <person name="Miller A.N."/>
            <person name="Grigoriev I.V."/>
            <person name="Debuchy R."/>
            <person name="Gladieux P."/>
            <person name="Thoren M.H."/>
            <person name="Johannesson H."/>
        </authorList>
    </citation>
    <scope>NUCLEOTIDE SEQUENCE</scope>
    <source>
        <strain evidence="2">CBS 118394</strain>
    </source>
</reference>
<dbReference type="EMBL" id="JAUEDM010000003">
    <property type="protein sequence ID" value="KAK3322499.1"/>
    <property type="molecule type" value="Genomic_DNA"/>
</dbReference>
<evidence type="ECO:0000256" key="1">
    <source>
        <dbReference type="SAM" id="MobiDB-lite"/>
    </source>
</evidence>
<sequence>MCAWTLDPMQQAYMHLSKMALWISSVEASPSSIASTAGKASYCNACCEGGGQDTKDVKASESTYSTCICWASCALKKNISPLPSKEKRNPNPQTGGPGAVREFSIATVQQPSSSLLPSLAQSTKQPGSHGNGNVEEEEYDAQIPLYFRRGVGVCVKKDDACRCSLADSLTYRTPPPAPKGSSSPQEVSREDLQCRAEWLRSTPDDDGDSLHPATLLPSRNERRRPLLEITIPNVKDPHTATSPHSWVTLVPGGGKPCGQRCVAGDEKAIGRVCSRSVGRGVG</sequence>